<keyword evidence="2" id="KW-1185">Reference proteome</keyword>
<sequence>MSTSFQTALELYSEREQQERRRILAAAQGLKKRAEAFKRTYRKDIMQEIMEVLLGGGE</sequence>
<dbReference type="RefSeq" id="WP_011249056.1">
    <property type="nucleotide sequence ID" value="NC_006624.1"/>
</dbReference>
<dbReference type="EnsemblBacteria" id="BAD84290">
    <property type="protein sequence ID" value="BAD84290"/>
    <property type="gene ID" value="TK0101"/>
</dbReference>
<accession>Q5JFD6</accession>
<dbReference type="Proteomes" id="UP000000536">
    <property type="component" value="Chromosome"/>
</dbReference>
<name>Q5JFD6_THEKO</name>
<evidence type="ECO:0000313" key="2">
    <source>
        <dbReference type="Proteomes" id="UP000000536"/>
    </source>
</evidence>
<dbReference type="GeneID" id="78446606"/>
<dbReference type="OrthoDB" id="96948at2157"/>
<reference evidence="1 2" key="1">
    <citation type="journal article" date="2005" name="Genome Res.">
        <title>Complete genome sequence of the hyperthermophilic archaeon Thermococcus kodakaraensis KOD1 and comparison with Pyrococcus genomes.</title>
        <authorList>
            <person name="Fukui T."/>
            <person name="Atomi H."/>
            <person name="Kanai T."/>
            <person name="Matsumi R."/>
            <person name="Fujiwara S."/>
            <person name="Imanaka T."/>
        </authorList>
    </citation>
    <scope>NUCLEOTIDE SEQUENCE [LARGE SCALE GENOMIC DNA]</scope>
    <source>
        <strain evidence="2">ATCC BAA-918 / JCM 12380 / KOD1</strain>
    </source>
</reference>
<dbReference type="PATRIC" id="fig|69014.16.peg.102"/>
<evidence type="ECO:0000313" key="1">
    <source>
        <dbReference type="EMBL" id="BAD84290.1"/>
    </source>
</evidence>
<dbReference type="KEGG" id="tko:TK0101"/>
<gene>
    <name evidence="1" type="ordered locus">TK0101</name>
</gene>
<proteinExistence type="predicted"/>
<dbReference type="InParanoid" id="Q5JFD6"/>
<dbReference type="STRING" id="69014.TK0101"/>
<protein>
    <submittedName>
        <fullName evidence="1">Uncharacterized protein</fullName>
    </submittedName>
</protein>
<dbReference type="AlphaFoldDB" id="Q5JFD6"/>
<dbReference type="EMBL" id="AP006878">
    <property type="protein sequence ID" value="BAD84290.1"/>
    <property type="molecule type" value="Genomic_DNA"/>
</dbReference>
<organism evidence="1 2">
    <name type="scientific">Thermococcus kodakarensis (strain ATCC BAA-918 / JCM 12380 / KOD1)</name>
    <name type="common">Pyrococcus kodakaraensis (strain KOD1)</name>
    <dbReference type="NCBI Taxonomy" id="69014"/>
    <lineage>
        <taxon>Archaea</taxon>
        <taxon>Methanobacteriati</taxon>
        <taxon>Methanobacteriota</taxon>
        <taxon>Thermococci</taxon>
        <taxon>Thermococcales</taxon>
        <taxon>Thermococcaceae</taxon>
        <taxon>Thermococcus</taxon>
    </lineage>
</organism>
<dbReference type="HOGENOM" id="CLU_2968636_0_0_2"/>